<dbReference type="PROSITE" id="PS01124">
    <property type="entry name" value="HTH_ARAC_FAMILY_2"/>
    <property type="match status" value="1"/>
</dbReference>
<reference evidence="3" key="1">
    <citation type="submission" date="2016-10" db="EMBL/GenBank/DDBJ databases">
        <authorList>
            <person name="Varghese N."/>
            <person name="Submissions S."/>
        </authorList>
    </citation>
    <scope>NUCLEOTIDE SEQUENCE [LARGE SCALE GENOMIC DNA]</scope>
    <source>
        <strain evidence="3">CGMCC 1.7715</strain>
    </source>
</reference>
<dbReference type="RefSeq" id="WP_245755738.1">
    <property type="nucleotide sequence ID" value="NZ_FOWZ01000001.1"/>
</dbReference>
<dbReference type="Proteomes" id="UP000199331">
    <property type="component" value="Unassembled WGS sequence"/>
</dbReference>
<keyword evidence="3" id="KW-1185">Reference proteome</keyword>
<dbReference type="InterPro" id="IPR018060">
    <property type="entry name" value="HTH_AraC"/>
</dbReference>
<dbReference type="GO" id="GO:0003700">
    <property type="term" value="F:DNA-binding transcription factor activity"/>
    <property type="evidence" value="ECO:0007669"/>
    <property type="project" value="InterPro"/>
</dbReference>
<feature type="domain" description="HTH araC/xylS-type" evidence="1">
    <location>
        <begin position="171"/>
        <end position="270"/>
    </location>
</feature>
<evidence type="ECO:0000313" key="2">
    <source>
        <dbReference type="EMBL" id="SFO91146.1"/>
    </source>
</evidence>
<dbReference type="GO" id="GO:0043565">
    <property type="term" value="F:sequence-specific DNA binding"/>
    <property type="evidence" value="ECO:0007669"/>
    <property type="project" value="InterPro"/>
</dbReference>
<proteinExistence type="predicted"/>
<dbReference type="Gene3D" id="1.10.10.60">
    <property type="entry name" value="Homeodomain-like"/>
    <property type="match status" value="1"/>
</dbReference>
<dbReference type="EMBL" id="FOWZ01000001">
    <property type="protein sequence ID" value="SFO91146.1"/>
    <property type="molecule type" value="Genomic_DNA"/>
</dbReference>
<protein>
    <submittedName>
        <fullName evidence="2">Transcriptional regulator, AraC family</fullName>
    </submittedName>
</protein>
<dbReference type="Pfam" id="PF12833">
    <property type="entry name" value="HTH_18"/>
    <property type="match status" value="1"/>
</dbReference>
<sequence length="301" mass="33443">MTDTARGALAVELEFFLPPEQLRPFITTVYRFDVVEPELGSAAEPIRDWLHPEWFNLRIVLEGELSASIGPGTPVNVPRLVMTGPTSHAAEFVAPPCHTWGVGILPAGWARLSGKSAAEYADRMCDVEADSDLQQLTPLTQISRSNSTLAQKDAIFTLFGKLLAKPSKREAEIVEAQRALLDPGCATVAHLAEKLAMTTRTLERFALDVFGFPPQLLIRHQRFLRSLAQFMLDPSMRWIETLDPQYYDQAQFTRDFKRFMGMGPREYARLPHPVLGAAAKARQAVAGEAVQVLHRPARPAS</sequence>
<dbReference type="AlphaFoldDB" id="A0A1I5L2U8"/>
<dbReference type="STRING" id="604088.SAMN04488060_0674"/>
<evidence type="ECO:0000313" key="3">
    <source>
        <dbReference type="Proteomes" id="UP000199331"/>
    </source>
</evidence>
<dbReference type="SMART" id="SM00342">
    <property type="entry name" value="HTH_ARAC"/>
    <property type="match status" value="1"/>
</dbReference>
<accession>A0A1I5L2U8</accession>
<organism evidence="2 3">
    <name type="scientific">Qipengyuania nanhaisediminis</name>
    <dbReference type="NCBI Taxonomy" id="604088"/>
    <lineage>
        <taxon>Bacteria</taxon>
        <taxon>Pseudomonadati</taxon>
        <taxon>Pseudomonadota</taxon>
        <taxon>Alphaproteobacteria</taxon>
        <taxon>Sphingomonadales</taxon>
        <taxon>Erythrobacteraceae</taxon>
        <taxon>Qipengyuania</taxon>
    </lineage>
</organism>
<evidence type="ECO:0000259" key="1">
    <source>
        <dbReference type="PROSITE" id="PS01124"/>
    </source>
</evidence>
<gene>
    <name evidence="2" type="ORF">SAMN04488060_0674</name>
</gene>
<name>A0A1I5L2U8_9SPHN</name>